<keyword evidence="4" id="KW-0812">Transmembrane</keyword>
<dbReference type="PANTHER" id="PTHR43685:SF5">
    <property type="entry name" value="GLYCOSYLTRANSFERASE EPSE-RELATED"/>
    <property type="match status" value="1"/>
</dbReference>
<dbReference type="EMBL" id="FMHG01000001">
    <property type="protein sequence ID" value="SCJ80096.1"/>
    <property type="molecule type" value="Genomic_DNA"/>
</dbReference>
<evidence type="ECO:0000256" key="4">
    <source>
        <dbReference type="SAM" id="Phobius"/>
    </source>
</evidence>
<dbReference type="InterPro" id="IPR029044">
    <property type="entry name" value="Nucleotide-diphossugar_trans"/>
</dbReference>
<evidence type="ECO:0000259" key="5">
    <source>
        <dbReference type="Pfam" id="PF00535"/>
    </source>
</evidence>
<evidence type="ECO:0000256" key="2">
    <source>
        <dbReference type="ARBA" id="ARBA00022676"/>
    </source>
</evidence>
<dbReference type="AlphaFoldDB" id="A0A1C6JDE9"/>
<dbReference type="InterPro" id="IPR001173">
    <property type="entry name" value="Glyco_trans_2-like"/>
</dbReference>
<reference evidence="6" key="1">
    <citation type="submission" date="2015-09" db="EMBL/GenBank/DDBJ databases">
        <authorList>
            <consortium name="Pathogen Informatics"/>
        </authorList>
    </citation>
    <scope>NUCLEOTIDE SEQUENCE</scope>
    <source>
        <strain evidence="6">2789STDY5834896</strain>
    </source>
</reference>
<feature type="domain" description="Glycosyltransferase 2-like" evidence="5">
    <location>
        <begin position="4"/>
        <end position="158"/>
    </location>
</feature>
<keyword evidence="3" id="KW-0808">Transferase</keyword>
<evidence type="ECO:0000313" key="6">
    <source>
        <dbReference type="EMBL" id="SCJ80096.1"/>
    </source>
</evidence>
<feature type="transmembrane region" description="Helical" evidence="4">
    <location>
        <begin position="243"/>
        <end position="260"/>
    </location>
</feature>
<organism evidence="6">
    <name type="scientific">uncultured Anaerotruncus sp</name>
    <dbReference type="NCBI Taxonomy" id="905011"/>
    <lineage>
        <taxon>Bacteria</taxon>
        <taxon>Bacillati</taxon>
        <taxon>Bacillota</taxon>
        <taxon>Clostridia</taxon>
        <taxon>Eubacteriales</taxon>
        <taxon>Oscillospiraceae</taxon>
        <taxon>Anaerotruncus</taxon>
        <taxon>environmental samples</taxon>
    </lineage>
</organism>
<dbReference type="InterPro" id="IPR050834">
    <property type="entry name" value="Glycosyltransf_2"/>
</dbReference>
<proteinExistence type="inferred from homology"/>
<dbReference type="PANTHER" id="PTHR43685">
    <property type="entry name" value="GLYCOSYLTRANSFERASE"/>
    <property type="match status" value="1"/>
</dbReference>
<name>A0A1C6JDE9_9FIRM</name>
<evidence type="ECO:0000256" key="1">
    <source>
        <dbReference type="ARBA" id="ARBA00006739"/>
    </source>
</evidence>
<evidence type="ECO:0000256" key="3">
    <source>
        <dbReference type="ARBA" id="ARBA00022679"/>
    </source>
</evidence>
<sequence>MNYSVLMSVYKREKAAFLQASIQSMMAQTALTDDFVLVCDGPLTDELDTVINQFVNQYPAIFHIVRLPTNQGLGNALNKGMAQCRNELIARMDSDDISMPHRCARQLKLFEEDPTLDIVSASLYEFEKEISDIRAMKTVPEKNVDIYQYARRRCPFNHPVVMYKKSAVLAAGGYQDFPLFEDYYLWVRMLQNHVHAYNIPEPLLYMRAGIDMYNRRGGLSYLKKMKDFRRYMLQIGFSKKNDYLIAIIGQTMICILPNTVRSYLYKKLLRDT</sequence>
<dbReference type="GO" id="GO:0016757">
    <property type="term" value="F:glycosyltransferase activity"/>
    <property type="evidence" value="ECO:0007669"/>
    <property type="project" value="UniProtKB-KW"/>
</dbReference>
<dbReference type="Gene3D" id="3.90.550.10">
    <property type="entry name" value="Spore Coat Polysaccharide Biosynthesis Protein SpsA, Chain A"/>
    <property type="match status" value="1"/>
</dbReference>
<gene>
    <name evidence="6" type="primary">kfoC_4</name>
    <name evidence="6" type="ORF">SAMEA3545359_02110</name>
</gene>
<accession>A0A1C6JDE9</accession>
<dbReference type="Pfam" id="PF00535">
    <property type="entry name" value="Glycos_transf_2"/>
    <property type="match status" value="1"/>
</dbReference>
<comment type="similarity">
    <text evidence="1">Belongs to the glycosyltransferase 2 family.</text>
</comment>
<keyword evidence="2" id="KW-0328">Glycosyltransferase</keyword>
<keyword evidence="4" id="KW-1133">Transmembrane helix</keyword>
<keyword evidence="4" id="KW-0472">Membrane</keyword>
<protein>
    <submittedName>
        <fullName evidence="6">Chondroitin polymerase</fullName>
    </submittedName>
</protein>
<dbReference type="SUPFAM" id="SSF53448">
    <property type="entry name" value="Nucleotide-diphospho-sugar transferases"/>
    <property type="match status" value="1"/>
</dbReference>